<dbReference type="RefSeq" id="WP_062125753.1">
    <property type="nucleotide sequence ID" value="NZ_LRBG01000004.1"/>
</dbReference>
<dbReference type="EMBL" id="LRBG01000004">
    <property type="protein sequence ID" value="KXU90029.1"/>
    <property type="molecule type" value="Genomic_DNA"/>
</dbReference>
<dbReference type="InterPro" id="IPR000157">
    <property type="entry name" value="TIR_dom"/>
</dbReference>
<evidence type="ECO:0000313" key="2">
    <source>
        <dbReference type="EMBL" id="KXU90029.1"/>
    </source>
</evidence>
<dbReference type="AlphaFoldDB" id="A0A149PYE6"/>
<dbReference type="Proteomes" id="UP000075613">
    <property type="component" value="Unassembled WGS sequence"/>
</dbReference>
<protein>
    <recommendedName>
        <fullName evidence="1">TIR domain-containing protein</fullName>
    </recommendedName>
</protein>
<comment type="caution">
    <text evidence="2">The sequence shown here is derived from an EMBL/GenBank/DDBJ whole genome shotgun (WGS) entry which is preliminary data.</text>
</comment>
<dbReference type="STRING" id="1399968.CI15_07615"/>
<dbReference type="OrthoDB" id="4512556at2"/>
<name>A0A149PYE6_9BURK</name>
<evidence type="ECO:0000313" key="3">
    <source>
        <dbReference type="Proteomes" id="UP000075613"/>
    </source>
</evidence>
<feature type="domain" description="TIR" evidence="1">
    <location>
        <begin position="1"/>
        <end position="143"/>
    </location>
</feature>
<sequence length="212" mass="24236">MSTVFLSYARQDHFFAELLEIKLAEAKIVLWRDQGILRAGADWRDGIERGISACTAVLVTLSGHSTQSSYVTYEWAYAMGKGKPVIPLKLAECTMHPRLESIQYLDFVVPGASPWISLVERIRQIESEPQQSDGEAETLLSSSSDEDESTAKAILAYLNERGYQMASFERLRRQIEQKMTDEEFEKFIQRNSRIFRPATLRENRRGVAKRIP</sequence>
<evidence type="ECO:0000259" key="1">
    <source>
        <dbReference type="PROSITE" id="PS50104"/>
    </source>
</evidence>
<dbReference type="SUPFAM" id="SSF52200">
    <property type="entry name" value="Toll/Interleukin receptor TIR domain"/>
    <property type="match status" value="1"/>
</dbReference>
<proteinExistence type="predicted"/>
<dbReference type="GO" id="GO:0007165">
    <property type="term" value="P:signal transduction"/>
    <property type="evidence" value="ECO:0007669"/>
    <property type="project" value="InterPro"/>
</dbReference>
<accession>A0A149PYE6</accession>
<dbReference type="Pfam" id="PF13676">
    <property type="entry name" value="TIR_2"/>
    <property type="match status" value="1"/>
</dbReference>
<gene>
    <name evidence="2" type="ORF">CI15_07615</name>
</gene>
<keyword evidence="3" id="KW-1185">Reference proteome</keyword>
<reference evidence="2 3" key="1">
    <citation type="journal article" date="2015" name="Int. J. Syst. Evol. Microbiol.">
        <title>Burkholderia monticola sp. nov., isolated from mountain soil.</title>
        <authorList>
            <person name="Baek I."/>
            <person name="Seo B."/>
            <person name="Lee I."/>
            <person name="Yi H."/>
            <person name="Chun J."/>
        </authorList>
    </citation>
    <scope>NUCLEOTIDE SEQUENCE [LARGE SCALE GENOMIC DNA]</scope>
    <source>
        <strain evidence="2 3">JC2948</strain>
    </source>
</reference>
<dbReference type="PROSITE" id="PS50104">
    <property type="entry name" value="TIR"/>
    <property type="match status" value="1"/>
</dbReference>
<dbReference type="InterPro" id="IPR035897">
    <property type="entry name" value="Toll_tir_struct_dom_sf"/>
</dbReference>
<organism evidence="2 3">
    <name type="scientific">Paraburkholderia monticola</name>
    <dbReference type="NCBI Taxonomy" id="1399968"/>
    <lineage>
        <taxon>Bacteria</taxon>
        <taxon>Pseudomonadati</taxon>
        <taxon>Pseudomonadota</taxon>
        <taxon>Betaproteobacteria</taxon>
        <taxon>Burkholderiales</taxon>
        <taxon>Burkholderiaceae</taxon>
        <taxon>Paraburkholderia</taxon>
    </lineage>
</organism>
<dbReference type="Gene3D" id="3.40.50.10140">
    <property type="entry name" value="Toll/interleukin-1 receptor homology (TIR) domain"/>
    <property type="match status" value="1"/>
</dbReference>